<proteinExistence type="predicted"/>
<dbReference type="SUPFAM" id="SSF56300">
    <property type="entry name" value="Metallo-dependent phosphatases"/>
    <property type="match status" value="1"/>
</dbReference>
<dbReference type="PANTHER" id="PTHR10161">
    <property type="entry name" value="TARTRATE-RESISTANT ACID PHOSPHATASE TYPE 5"/>
    <property type="match status" value="1"/>
</dbReference>
<dbReference type="InterPro" id="IPR029052">
    <property type="entry name" value="Metallo-depent_PP-like"/>
</dbReference>
<dbReference type="AlphaFoldDB" id="A0A498I4S4"/>
<name>A0A498I4S4_MALDO</name>
<keyword evidence="1" id="KW-0732">Signal</keyword>
<accession>A0A498I4S4</accession>
<evidence type="ECO:0008006" key="5">
    <source>
        <dbReference type="Google" id="ProtNLM"/>
    </source>
</evidence>
<gene>
    <name evidence="3" type="ORF">DVH24_023468</name>
</gene>
<keyword evidence="2" id="KW-0378">Hydrolase</keyword>
<evidence type="ECO:0000256" key="1">
    <source>
        <dbReference type="ARBA" id="ARBA00022729"/>
    </source>
</evidence>
<keyword evidence="4" id="KW-1185">Reference proteome</keyword>
<reference evidence="3 4" key="1">
    <citation type="submission" date="2018-10" db="EMBL/GenBank/DDBJ databases">
        <title>A high-quality apple genome assembly.</title>
        <authorList>
            <person name="Hu J."/>
        </authorList>
    </citation>
    <scope>NUCLEOTIDE SEQUENCE [LARGE SCALE GENOMIC DNA]</scope>
    <source>
        <strain evidence="4">cv. HFTH1</strain>
        <tissue evidence="3">Young leaf</tissue>
    </source>
</reference>
<dbReference type="InterPro" id="IPR051558">
    <property type="entry name" value="Metallophosphoesterase_PAP"/>
</dbReference>
<dbReference type="STRING" id="3750.A0A498I4S4"/>
<evidence type="ECO:0000313" key="4">
    <source>
        <dbReference type="Proteomes" id="UP000290289"/>
    </source>
</evidence>
<organism evidence="3 4">
    <name type="scientific">Malus domestica</name>
    <name type="common">Apple</name>
    <name type="synonym">Pyrus malus</name>
    <dbReference type="NCBI Taxonomy" id="3750"/>
    <lineage>
        <taxon>Eukaryota</taxon>
        <taxon>Viridiplantae</taxon>
        <taxon>Streptophyta</taxon>
        <taxon>Embryophyta</taxon>
        <taxon>Tracheophyta</taxon>
        <taxon>Spermatophyta</taxon>
        <taxon>Magnoliopsida</taxon>
        <taxon>eudicotyledons</taxon>
        <taxon>Gunneridae</taxon>
        <taxon>Pentapetalae</taxon>
        <taxon>rosids</taxon>
        <taxon>fabids</taxon>
        <taxon>Rosales</taxon>
        <taxon>Rosaceae</taxon>
        <taxon>Amygdaloideae</taxon>
        <taxon>Maleae</taxon>
        <taxon>Malus</taxon>
    </lineage>
</organism>
<evidence type="ECO:0000313" key="3">
    <source>
        <dbReference type="EMBL" id="RXH77194.1"/>
    </source>
</evidence>
<dbReference type="PANTHER" id="PTHR10161:SF36">
    <property type="entry name" value="PURPLE ACID PHOSPHATASE 3"/>
    <property type="match status" value="1"/>
</dbReference>
<dbReference type="EMBL" id="RDQH01000340">
    <property type="protein sequence ID" value="RXH77194.1"/>
    <property type="molecule type" value="Genomic_DNA"/>
</dbReference>
<evidence type="ECO:0000256" key="2">
    <source>
        <dbReference type="ARBA" id="ARBA00022801"/>
    </source>
</evidence>
<comment type="caution">
    <text evidence="3">The sequence shown here is derived from an EMBL/GenBank/DDBJ whole genome shotgun (WGS) entry which is preliminary data.</text>
</comment>
<dbReference type="Gene3D" id="3.60.21.10">
    <property type="match status" value="1"/>
</dbReference>
<sequence>MDMTAYMNGHDHCLEHTSDTNRISKSVKNHQFCAHSQIQFLTSGGGSKAWKGDIKAKRNRFKFYYDGQGFLSAQLTETDAEFTFYDMFGAVLHRLNLSKPNKFLYNSM</sequence>
<dbReference type="Proteomes" id="UP000290289">
    <property type="component" value="Chromosome 14"/>
</dbReference>
<dbReference type="GO" id="GO:0016787">
    <property type="term" value="F:hydrolase activity"/>
    <property type="evidence" value="ECO:0007669"/>
    <property type="project" value="UniProtKB-KW"/>
</dbReference>
<protein>
    <recommendedName>
        <fullName evidence="5">Iron/zinc purple acid phosphatase-like C-terminal domain-containing protein</fullName>
    </recommendedName>
</protein>